<feature type="compositionally biased region" description="Basic and acidic residues" evidence="1">
    <location>
        <begin position="1222"/>
        <end position="1275"/>
    </location>
</feature>
<dbReference type="SUPFAM" id="SSF48452">
    <property type="entry name" value="TPR-like"/>
    <property type="match status" value="1"/>
</dbReference>
<feature type="region of interest" description="Disordered" evidence="1">
    <location>
        <begin position="454"/>
        <end position="482"/>
    </location>
</feature>
<feature type="region of interest" description="Disordered" evidence="1">
    <location>
        <begin position="1"/>
        <end position="93"/>
    </location>
</feature>
<feature type="region of interest" description="Disordered" evidence="1">
    <location>
        <begin position="1077"/>
        <end position="1112"/>
    </location>
</feature>
<feature type="compositionally biased region" description="Polar residues" evidence="1">
    <location>
        <begin position="492"/>
        <end position="508"/>
    </location>
</feature>
<dbReference type="HOGENOM" id="CLU_005593_0_0_1"/>
<organism evidence="2 3">
    <name type="scientific">Fusarium oxysporum f. sp. cubense (strain race 4)</name>
    <name type="common">Panama disease fungus</name>
    <dbReference type="NCBI Taxonomy" id="2502994"/>
    <lineage>
        <taxon>Eukaryota</taxon>
        <taxon>Fungi</taxon>
        <taxon>Dikarya</taxon>
        <taxon>Ascomycota</taxon>
        <taxon>Pezizomycotina</taxon>
        <taxon>Sordariomycetes</taxon>
        <taxon>Hypocreomycetidae</taxon>
        <taxon>Hypocreales</taxon>
        <taxon>Nectriaceae</taxon>
        <taxon>Fusarium</taxon>
        <taxon>Fusarium oxysporum species complex</taxon>
    </lineage>
</organism>
<dbReference type="InterPro" id="IPR011990">
    <property type="entry name" value="TPR-like_helical_dom_sf"/>
</dbReference>
<accession>N1SBM4</accession>
<dbReference type="FunFam" id="1.25.40.10:FF:000202">
    <property type="entry name" value="Unplaced genomic scaffold supercont1.7, whole genome shotgun sequence"/>
    <property type="match status" value="1"/>
</dbReference>
<feature type="compositionally biased region" description="Basic and acidic residues" evidence="1">
    <location>
        <begin position="1205"/>
        <end position="1215"/>
    </location>
</feature>
<feature type="region of interest" description="Disordered" evidence="1">
    <location>
        <begin position="492"/>
        <end position="511"/>
    </location>
</feature>
<dbReference type="GO" id="GO:0000184">
    <property type="term" value="P:nuclear-transcribed mRNA catabolic process, nonsense-mediated decay"/>
    <property type="evidence" value="ECO:0007669"/>
    <property type="project" value="TreeGrafter"/>
</dbReference>
<dbReference type="GO" id="GO:0070034">
    <property type="term" value="F:telomerase RNA binding"/>
    <property type="evidence" value="ECO:0007669"/>
    <property type="project" value="TreeGrafter"/>
</dbReference>
<name>N1SBM4_FUSC4</name>
<dbReference type="Gene3D" id="1.25.40.10">
    <property type="entry name" value="Tetratricopeptide repeat domain"/>
    <property type="match status" value="1"/>
</dbReference>
<feature type="region of interest" description="Disordered" evidence="1">
    <location>
        <begin position="1166"/>
        <end position="1283"/>
    </location>
</feature>
<sequence>MGGGPNKSEVPSRVEPSGASEDAPDEYVKTDHWTDKEQHNSRPMTDSVSQDTSEVLAVTELDGASSQSPRPDKGDAVGIESHENTKVDDSDDNIATITGERQDSANAVATEVEVVKIDNQDALHDPEKIIRQHERCSITNDQLVAEVKGIYDALATVEKECIEADDGQMPWTDAETVRLWYVKAQKDATKGDKKPWTLESAKDLPVSEKTAPHVGDPEDYLHGFQVALELRAKKLGWPEYNKLAAVNVAEIGEEAHKKVIAGKHYLDIGYDLVDQLLRDLETAKSRTKEPALGLWAIRRCIHAGRHRLWNMVQRFYLCDLLLCLHFRSSLLSSCSTQQTALKETSPEGVMAAPEEEASEKVAPEAIAAQEAEVTSKVTEEIFKQIALTEADIASEKAVVASKEVAPEMTHEEVDTEKDFVKIIPERAETALENVDPEKKCLKGSDADVNAAPEKAATIQQPSDDDANLSAQEPQPSPVKAEADVDTALEADATQQNSAQDASPSTPEPQTCAEEADFAPENVGKDTGDTAVDAVALDEKTKSESEKTPATELPIYVDKRLLSDQSRYKKVGMEYWVLISGRWIRSLRIEQYAALIALHRTNLHEHYDFLLASQHPSASPALRGLAAKYNMPARMWKHGIHSFLEVLRTRLPESQDIMEQFIILAYGIISLMSETVPSFRLTWVECKGDLARYGMAVEERDMNVRECWRNTAREEYTQARNDDPTVGRLYHHLAILVQPRFSSPDASFDADVSRFLYYIKSLVVKTPFYAARESLLTVINPIFGRNKEAAEKPASIPQTDQDHFLTAVAHLILASLEPETLKANGYEESRNNHLQTVYTALEKIKVGGPAKTSRICPSAQLGLLLCLLLLGIPLADNRWSPMMAKFAPDLVTDEDRSDSDAMANARDIHDATIELINTMVPYLLEDADTRGLGVWRFILVILMFMRSLKTRPALREWFGPAFHAEALTPYFNLILRQDESQSASALESASQSELITDFSPLNERERLGKYAFSTKDNIEAYLRETEEQRKAECARSTATMGVITAEEATAQDATATPEAGTVTTDDNSVITGIATVTTEGSQTAAEESMVTTEQTTASDTTHKKDGGTKAPGSRRMYANFLPEHDLVTGLFFANEAGSGPCDKSLQKPTKNAVQTAEVPTVEQAQEATLTDAKTDSEVKDGVLTDSASEDEVESETLTKPVANEAQDEHQAKREAVEAPSAEVEMKERENKDERQQDSDTQTKEKDAEKTQPEDEQKPGEAGEEEVRRQEGLRRDPPLFPNGWLKQSKHSFDEIQACDYVESSKIWNDRSVQILRLATQLNGVFFDLKTDDERRPWFSVLGASSVPKLGPDKMMPEIIERDSGFKAVFVDPSFHAVELKEEEERLARTEEIRKEKEDGVDVVNWSLGLLRLLFNRVRGLARFWDLVSCTEPTGALSIIAENGDDDDATSAFDLELRKTTRTAKTITAAEEPSGTDYAEPTESEAWKTLPVQGMNDSQHTKGSHSRPDADADEDGWLHVSDNCLVDDEPYPTVQLDKVETKSILSR</sequence>
<feature type="compositionally biased region" description="Basic and acidic residues" evidence="1">
    <location>
        <begin position="70"/>
        <end position="88"/>
    </location>
</feature>
<evidence type="ECO:0000256" key="1">
    <source>
        <dbReference type="SAM" id="MobiDB-lite"/>
    </source>
</evidence>
<feature type="compositionally biased region" description="Basic and acidic residues" evidence="1">
    <location>
        <begin position="1171"/>
        <end position="1181"/>
    </location>
</feature>
<feature type="compositionally biased region" description="Basic and acidic residues" evidence="1">
    <location>
        <begin position="26"/>
        <end position="40"/>
    </location>
</feature>
<dbReference type="PANTHER" id="PTHR15696:SF0">
    <property type="entry name" value="TELOMERASE-BINDING PROTEIN EST1A"/>
    <property type="match status" value="1"/>
</dbReference>
<feature type="region of interest" description="Disordered" evidence="1">
    <location>
        <begin position="1138"/>
        <end position="1157"/>
    </location>
</feature>
<gene>
    <name evidence="2" type="ORF">FOC4_g10000809</name>
</gene>
<dbReference type="GO" id="GO:0042162">
    <property type="term" value="F:telomeric DNA binding"/>
    <property type="evidence" value="ECO:0007669"/>
    <property type="project" value="TreeGrafter"/>
</dbReference>
<evidence type="ECO:0000313" key="2">
    <source>
        <dbReference type="EMBL" id="EMT73750.1"/>
    </source>
</evidence>
<dbReference type="InterPro" id="IPR045153">
    <property type="entry name" value="Est1/Ebs1-like"/>
</dbReference>
<evidence type="ECO:0008006" key="4">
    <source>
        <dbReference type="Google" id="ProtNLM"/>
    </source>
</evidence>
<evidence type="ECO:0000313" key="3">
    <source>
        <dbReference type="Proteomes" id="UP000016929"/>
    </source>
</evidence>
<dbReference type="OrthoDB" id="5242713at2759"/>
<dbReference type="PANTHER" id="PTHR15696">
    <property type="entry name" value="SMG-7 SUPPRESSOR WITH MORPHOLOGICAL EFFECT ON GENITALIA PROTEIN 7"/>
    <property type="match status" value="1"/>
</dbReference>
<feature type="region of interest" description="Disordered" evidence="1">
    <location>
        <begin position="1491"/>
        <end position="1513"/>
    </location>
</feature>
<dbReference type="GO" id="GO:0005697">
    <property type="term" value="C:telomerase holoenzyme complex"/>
    <property type="evidence" value="ECO:0007669"/>
    <property type="project" value="TreeGrafter"/>
</dbReference>
<protein>
    <recommendedName>
        <fullName evidence="4">DNA/RNA-binding domain-containing protein</fullName>
    </recommendedName>
</protein>
<proteinExistence type="predicted"/>
<reference evidence="3" key="1">
    <citation type="submission" date="2012-09" db="EMBL/GenBank/DDBJ databases">
        <title>Genome sequencing and comparative transcriptomics of race 1 and race 4 of banana pathogen: Fusarium oxysporum f. sp. cubense.</title>
        <authorList>
            <person name="Fang X."/>
            <person name="Huang J."/>
        </authorList>
    </citation>
    <scope>NUCLEOTIDE SEQUENCE [LARGE SCALE GENOMIC DNA]</scope>
    <source>
        <strain evidence="3">race 4</strain>
    </source>
</reference>
<feature type="compositionally biased region" description="Polar residues" evidence="1">
    <location>
        <begin position="1077"/>
        <end position="1098"/>
    </location>
</feature>
<dbReference type="Proteomes" id="UP000016929">
    <property type="component" value="Unassembled WGS sequence"/>
</dbReference>
<dbReference type="EMBL" id="KB726225">
    <property type="protein sequence ID" value="EMT73750.1"/>
    <property type="molecule type" value="Genomic_DNA"/>
</dbReference>
<keyword evidence="3" id="KW-1185">Reference proteome</keyword>
<feature type="compositionally biased region" description="Polar residues" evidence="1">
    <location>
        <begin position="41"/>
        <end position="53"/>
    </location>
</feature>
<reference evidence="3" key="2">
    <citation type="journal article" date="2014" name="PLoS ONE">
        <title>Genome and Transcriptome Analysis of the Fungal Pathogen Fusarium oxysporum f. sp. cubense Causing Banana Vascular Wilt Disease.</title>
        <authorList>
            <person name="Guo L."/>
            <person name="Han L."/>
            <person name="Yang L."/>
            <person name="Zeng H."/>
            <person name="Fan D."/>
            <person name="Zhu Y."/>
            <person name="Feng Y."/>
            <person name="Wang G."/>
            <person name="Peng C."/>
            <person name="Jiang X."/>
            <person name="Zhou D."/>
            <person name="Ni P."/>
            <person name="Liang C."/>
            <person name="Liu L."/>
            <person name="Wang J."/>
            <person name="Mao C."/>
            <person name="Fang X."/>
            <person name="Peng M."/>
            <person name="Huang J."/>
        </authorList>
    </citation>
    <scope>NUCLEOTIDE SEQUENCE [LARGE SCALE GENOMIC DNA]</scope>
    <source>
        <strain evidence="3">race 4</strain>
    </source>
</reference>